<evidence type="ECO:0000313" key="1">
    <source>
        <dbReference type="EMBL" id="CUA74684.1"/>
    </source>
</evidence>
<dbReference type="EMBL" id="CYGV01001478">
    <property type="protein sequence ID" value="CUA74684.1"/>
    <property type="molecule type" value="Genomic_DNA"/>
</dbReference>
<organism evidence="1 2">
    <name type="scientific">Rhizoctonia solani</name>
    <dbReference type="NCBI Taxonomy" id="456999"/>
    <lineage>
        <taxon>Eukaryota</taxon>
        <taxon>Fungi</taxon>
        <taxon>Dikarya</taxon>
        <taxon>Basidiomycota</taxon>
        <taxon>Agaricomycotina</taxon>
        <taxon>Agaricomycetes</taxon>
        <taxon>Cantharellales</taxon>
        <taxon>Ceratobasidiaceae</taxon>
        <taxon>Rhizoctonia</taxon>
    </lineage>
</organism>
<evidence type="ECO:0008006" key="3">
    <source>
        <dbReference type="Google" id="ProtNLM"/>
    </source>
</evidence>
<name>A0A0K6G8J9_9AGAM</name>
<dbReference type="AlphaFoldDB" id="A0A0K6G8J9"/>
<sequence>MALPRDLPTLQSTSSKNYTRPDNVFVSAHLLESLVSCDTAPASHPPCTDHFPIATVLDVTIPEAPQVIKPNFKKTGWPLLRQALKEFEGTRKLPGLRRINNQDKLDERVESLTETIYEAVRASTPNLKLCAWTKRWWTNELKYHRKVTRALTLKSYKARSNKDDCDAKQKHLEEFLEELDEETMWTAAKYLNAEPSDGGRACVPKYLGLDGILATASDNETKSRVLMEAFFPPAPPPPDAGPTQS</sequence>
<reference evidence="1 2" key="1">
    <citation type="submission" date="2015-07" db="EMBL/GenBank/DDBJ databases">
        <authorList>
            <person name="Noorani M."/>
        </authorList>
    </citation>
    <scope>NUCLEOTIDE SEQUENCE [LARGE SCALE GENOMIC DNA]</scope>
    <source>
        <strain evidence="1">BBA 69670</strain>
    </source>
</reference>
<protein>
    <recommendedName>
        <fullName evidence="3">Endonuclease/exonuclease/phosphatase domain-containing protein</fullName>
    </recommendedName>
</protein>
<dbReference type="Proteomes" id="UP000044841">
    <property type="component" value="Unassembled WGS sequence"/>
</dbReference>
<accession>A0A0K6G8J9</accession>
<gene>
    <name evidence="1" type="ORF">RSOLAG22IIIB_05651</name>
</gene>
<proteinExistence type="predicted"/>
<keyword evidence="2" id="KW-1185">Reference proteome</keyword>
<evidence type="ECO:0000313" key="2">
    <source>
        <dbReference type="Proteomes" id="UP000044841"/>
    </source>
</evidence>